<keyword evidence="1" id="KW-0732">Signal</keyword>
<proteinExistence type="predicted"/>
<dbReference type="GO" id="GO:0009953">
    <property type="term" value="P:dorsal/ventral pattern formation"/>
    <property type="evidence" value="ECO:0007669"/>
    <property type="project" value="TreeGrafter"/>
</dbReference>
<dbReference type="PANTHER" id="PTHR46526:SF1">
    <property type="entry name" value="CHORDIN"/>
    <property type="match status" value="1"/>
</dbReference>
<dbReference type="InterPro" id="IPR052278">
    <property type="entry name" value="Chordin-like_regulators"/>
</dbReference>
<reference evidence="3" key="2">
    <citation type="submission" date="2014-03" db="EMBL/GenBank/DDBJ databases">
        <authorList>
            <person name="Genoscope - CEA"/>
        </authorList>
    </citation>
    <scope>NUCLEOTIDE SEQUENCE</scope>
</reference>
<dbReference type="PROSITE" id="PS50184">
    <property type="entry name" value="VWFC_2"/>
    <property type="match status" value="1"/>
</dbReference>
<dbReference type="STRING" id="8022.A0A060XPS0"/>
<dbReference type="EMBL" id="FR905804">
    <property type="protein sequence ID" value="CDQ81638.1"/>
    <property type="molecule type" value="Genomic_DNA"/>
</dbReference>
<dbReference type="FunFam" id="2.10.70.10:FF:000013">
    <property type="entry name" value="Collagen, type I, alpha 1"/>
    <property type="match status" value="1"/>
</dbReference>
<feature type="chain" id="PRO_5001595378" description="VWFC domain-containing protein" evidence="1">
    <location>
        <begin position="23"/>
        <end position="107"/>
    </location>
</feature>
<dbReference type="GO" id="GO:0036122">
    <property type="term" value="F:BMP binding"/>
    <property type="evidence" value="ECO:0007669"/>
    <property type="project" value="TreeGrafter"/>
</dbReference>
<sequence length="107" mass="11644">MFSFVDIRLALLLSATVLLARGQGEDDSGFGSCSLDGQQYNDKDVWKPEPCQICVCDSGTVMCDEVICEDTTDCADPIIPDGECCPICPDDSETEGSLPLMTLYLFF</sequence>
<gene>
    <name evidence="3" type="ORF">GSONMT00023148001</name>
</gene>
<dbReference type="AlphaFoldDB" id="A0A060XPS0"/>
<accession>A0A060XPS0</accession>
<reference evidence="3" key="1">
    <citation type="journal article" date="2014" name="Nat. Commun.">
        <title>The rainbow trout genome provides novel insights into evolution after whole-genome duplication in vertebrates.</title>
        <authorList>
            <person name="Berthelot C."/>
            <person name="Brunet F."/>
            <person name="Chalopin D."/>
            <person name="Juanchich A."/>
            <person name="Bernard M."/>
            <person name="Noel B."/>
            <person name="Bento P."/>
            <person name="Da Silva C."/>
            <person name="Labadie K."/>
            <person name="Alberti A."/>
            <person name="Aury J.M."/>
            <person name="Louis A."/>
            <person name="Dehais P."/>
            <person name="Bardou P."/>
            <person name="Montfort J."/>
            <person name="Klopp C."/>
            <person name="Cabau C."/>
            <person name="Gaspin C."/>
            <person name="Thorgaard G.H."/>
            <person name="Boussaha M."/>
            <person name="Quillet E."/>
            <person name="Guyomard R."/>
            <person name="Galiana D."/>
            <person name="Bobe J."/>
            <person name="Volff J.N."/>
            <person name="Genet C."/>
            <person name="Wincker P."/>
            <person name="Jaillon O."/>
            <person name="Roest Crollius H."/>
            <person name="Guiguen Y."/>
        </authorList>
    </citation>
    <scope>NUCLEOTIDE SEQUENCE [LARGE SCALE GENOMIC DNA]</scope>
</reference>
<dbReference type="SMART" id="SM00214">
    <property type="entry name" value="VWC"/>
    <property type="match status" value="1"/>
</dbReference>
<dbReference type="Proteomes" id="UP000193380">
    <property type="component" value="Unassembled WGS sequence"/>
</dbReference>
<dbReference type="PaxDb" id="8022-A0A060XPS0"/>
<evidence type="ECO:0000256" key="1">
    <source>
        <dbReference type="SAM" id="SignalP"/>
    </source>
</evidence>
<evidence type="ECO:0000259" key="2">
    <source>
        <dbReference type="PROSITE" id="PS50184"/>
    </source>
</evidence>
<organism evidence="3 4">
    <name type="scientific">Oncorhynchus mykiss</name>
    <name type="common">Rainbow trout</name>
    <name type="synonym">Salmo gairdneri</name>
    <dbReference type="NCBI Taxonomy" id="8022"/>
    <lineage>
        <taxon>Eukaryota</taxon>
        <taxon>Metazoa</taxon>
        <taxon>Chordata</taxon>
        <taxon>Craniata</taxon>
        <taxon>Vertebrata</taxon>
        <taxon>Euteleostomi</taxon>
        <taxon>Actinopterygii</taxon>
        <taxon>Neopterygii</taxon>
        <taxon>Teleostei</taxon>
        <taxon>Protacanthopterygii</taxon>
        <taxon>Salmoniformes</taxon>
        <taxon>Salmonidae</taxon>
        <taxon>Salmoninae</taxon>
        <taxon>Oncorhynchus</taxon>
    </lineage>
</organism>
<dbReference type="Gene3D" id="2.10.70.10">
    <property type="entry name" value="Complement Module, domain 1"/>
    <property type="match status" value="1"/>
</dbReference>
<feature type="signal peptide" evidence="1">
    <location>
        <begin position="1"/>
        <end position="22"/>
    </location>
</feature>
<protein>
    <recommendedName>
        <fullName evidence="2">VWFC domain-containing protein</fullName>
    </recommendedName>
</protein>
<dbReference type="GO" id="GO:0030514">
    <property type="term" value="P:negative regulation of BMP signaling pathway"/>
    <property type="evidence" value="ECO:0007669"/>
    <property type="project" value="TreeGrafter"/>
</dbReference>
<dbReference type="SUPFAM" id="SSF57603">
    <property type="entry name" value="FnI-like domain"/>
    <property type="match status" value="1"/>
</dbReference>
<feature type="domain" description="VWFC" evidence="2">
    <location>
        <begin position="31"/>
        <end position="89"/>
    </location>
</feature>
<evidence type="ECO:0000313" key="4">
    <source>
        <dbReference type="Proteomes" id="UP000193380"/>
    </source>
</evidence>
<dbReference type="InterPro" id="IPR001007">
    <property type="entry name" value="VWF_dom"/>
</dbReference>
<name>A0A060XPS0_ONCMY</name>
<dbReference type="Pfam" id="PF00093">
    <property type="entry name" value="VWC"/>
    <property type="match status" value="1"/>
</dbReference>
<dbReference type="PANTHER" id="PTHR46526">
    <property type="entry name" value="CHORDIN"/>
    <property type="match status" value="1"/>
</dbReference>
<dbReference type="GO" id="GO:0005615">
    <property type="term" value="C:extracellular space"/>
    <property type="evidence" value="ECO:0007669"/>
    <property type="project" value="TreeGrafter"/>
</dbReference>
<dbReference type="PROSITE" id="PS01208">
    <property type="entry name" value="VWFC_1"/>
    <property type="match status" value="1"/>
</dbReference>
<evidence type="ECO:0000313" key="3">
    <source>
        <dbReference type="EMBL" id="CDQ81638.1"/>
    </source>
</evidence>